<sequence length="167" mass="18423">MNVSRNMSMTHHHHHARRRTMARNLLLPVAAGCLLAFLIAASPSGTTASAIPAASFPPTNGIANSASADAGHRRATSCVAVHPILQRRGVDQIDMPIDPIPGLQDSQGKNGSFFFLYHRGRVEKRKGMLFSPCCFNRTNFQNVQRAPWWCIDSAGRLKMVRCGERMK</sequence>
<proteinExistence type="predicted"/>
<accession>A0A182IQU3</accession>
<reference evidence="1" key="1">
    <citation type="submission" date="2022-08" db="UniProtKB">
        <authorList>
            <consortium name="EnsemblMetazoa"/>
        </authorList>
    </citation>
    <scope>IDENTIFICATION</scope>
    <source>
        <strain evidence="1">EBRO</strain>
    </source>
</reference>
<evidence type="ECO:0000313" key="1">
    <source>
        <dbReference type="EnsemblMetazoa" id="AATE003725-PA.1"/>
    </source>
</evidence>
<dbReference type="VEuPathDB" id="VectorBase:AATE003725"/>
<name>A0A182IQU3_ANOAO</name>
<dbReference type="EnsemblMetazoa" id="AATE003725-RA">
    <property type="protein sequence ID" value="AATE003725-PA.1"/>
    <property type="gene ID" value="AATE003725"/>
</dbReference>
<protein>
    <submittedName>
        <fullName evidence="1">Uncharacterized protein</fullName>
    </submittedName>
</protein>
<organism evidence="1">
    <name type="scientific">Anopheles atroparvus</name>
    <name type="common">European mosquito</name>
    <dbReference type="NCBI Taxonomy" id="41427"/>
    <lineage>
        <taxon>Eukaryota</taxon>
        <taxon>Metazoa</taxon>
        <taxon>Ecdysozoa</taxon>
        <taxon>Arthropoda</taxon>
        <taxon>Hexapoda</taxon>
        <taxon>Insecta</taxon>
        <taxon>Pterygota</taxon>
        <taxon>Neoptera</taxon>
        <taxon>Endopterygota</taxon>
        <taxon>Diptera</taxon>
        <taxon>Nematocera</taxon>
        <taxon>Culicoidea</taxon>
        <taxon>Culicidae</taxon>
        <taxon>Anophelinae</taxon>
        <taxon>Anopheles</taxon>
    </lineage>
</organism>
<dbReference type="AlphaFoldDB" id="A0A182IQU3"/>